<dbReference type="InterPro" id="IPR043128">
    <property type="entry name" value="Rev_trsase/Diguanyl_cyclase"/>
</dbReference>
<organism evidence="5 6">
    <name type="scientific">Ferranicluibacter rubi</name>
    <dbReference type="NCBI Taxonomy" id="2715133"/>
    <lineage>
        <taxon>Bacteria</taxon>
        <taxon>Pseudomonadati</taxon>
        <taxon>Pseudomonadota</taxon>
        <taxon>Alphaproteobacteria</taxon>
        <taxon>Hyphomicrobiales</taxon>
        <taxon>Rhizobiaceae</taxon>
        <taxon>Ferranicluibacter</taxon>
    </lineage>
</organism>
<dbReference type="SMART" id="SM00267">
    <property type="entry name" value="GGDEF"/>
    <property type="match status" value="1"/>
</dbReference>
<proteinExistence type="predicted"/>
<dbReference type="Gene3D" id="3.30.70.270">
    <property type="match status" value="1"/>
</dbReference>
<keyword evidence="3" id="KW-0812">Transmembrane</keyword>
<dbReference type="InterPro" id="IPR050469">
    <property type="entry name" value="Diguanylate_Cyclase"/>
</dbReference>
<sequence length="284" mass="30431">MIAWAKRTILVFCATDAFASRRDVFFVALRSALGVVFVGDILNVIGHLVLDAFGLLPYRLVPAATVGVLITTLLGTPLIFTILYIIGLAIHDLSISRARFEALSRTDQLSGLLNRRAFLAAYAEHKGEASLVVFDIDRFKALNDSFGHEAGDRAIVSVASVLNDNFQPPHVLARIGGEEFAVLIVGMEAAERMVLAGEAVVRISRNPINLGGVQTAVTVSAGVAEFAHYQGFAQLFAAADKALYIAKASGRNLILHADDIPEQLRNDGNHAHVLPPALQAGVGR</sequence>
<feature type="domain" description="GGDEF" evidence="4">
    <location>
        <begin position="127"/>
        <end position="259"/>
    </location>
</feature>
<dbReference type="RefSeq" id="WP_167128126.1">
    <property type="nucleotide sequence ID" value="NZ_JAANCM010000003.1"/>
</dbReference>
<evidence type="ECO:0000256" key="3">
    <source>
        <dbReference type="SAM" id="Phobius"/>
    </source>
</evidence>
<comment type="catalytic activity">
    <reaction evidence="2">
        <text>2 GTP = 3',3'-c-di-GMP + 2 diphosphate</text>
        <dbReference type="Rhea" id="RHEA:24898"/>
        <dbReference type="ChEBI" id="CHEBI:33019"/>
        <dbReference type="ChEBI" id="CHEBI:37565"/>
        <dbReference type="ChEBI" id="CHEBI:58805"/>
        <dbReference type="EC" id="2.7.7.65"/>
    </reaction>
</comment>
<keyword evidence="3" id="KW-0472">Membrane</keyword>
<dbReference type="Proteomes" id="UP001155840">
    <property type="component" value="Unassembled WGS sequence"/>
</dbReference>
<dbReference type="GO" id="GO:0052621">
    <property type="term" value="F:diguanylate cyclase activity"/>
    <property type="evidence" value="ECO:0007669"/>
    <property type="project" value="UniProtKB-EC"/>
</dbReference>
<dbReference type="Pfam" id="PF00990">
    <property type="entry name" value="GGDEF"/>
    <property type="match status" value="1"/>
</dbReference>
<evidence type="ECO:0000313" key="5">
    <source>
        <dbReference type="EMBL" id="NHT75536.1"/>
    </source>
</evidence>
<keyword evidence="6" id="KW-1185">Reference proteome</keyword>
<dbReference type="NCBIfam" id="TIGR00254">
    <property type="entry name" value="GGDEF"/>
    <property type="match status" value="1"/>
</dbReference>
<evidence type="ECO:0000313" key="6">
    <source>
        <dbReference type="Proteomes" id="UP001155840"/>
    </source>
</evidence>
<evidence type="ECO:0000259" key="4">
    <source>
        <dbReference type="PROSITE" id="PS50887"/>
    </source>
</evidence>
<feature type="transmembrane region" description="Helical" evidence="3">
    <location>
        <begin position="24"/>
        <end position="46"/>
    </location>
</feature>
<dbReference type="InterPro" id="IPR029787">
    <property type="entry name" value="Nucleotide_cyclase"/>
</dbReference>
<accession>A0AA43ZEA6</accession>
<dbReference type="PANTHER" id="PTHR45138:SF9">
    <property type="entry name" value="DIGUANYLATE CYCLASE DGCM-RELATED"/>
    <property type="match status" value="1"/>
</dbReference>
<dbReference type="PROSITE" id="PS50887">
    <property type="entry name" value="GGDEF"/>
    <property type="match status" value="1"/>
</dbReference>
<dbReference type="SUPFAM" id="SSF55073">
    <property type="entry name" value="Nucleotide cyclase"/>
    <property type="match status" value="1"/>
</dbReference>
<feature type="transmembrane region" description="Helical" evidence="3">
    <location>
        <begin position="66"/>
        <end position="90"/>
    </location>
</feature>
<gene>
    <name evidence="5" type="ORF">G8E10_07210</name>
</gene>
<evidence type="ECO:0000256" key="1">
    <source>
        <dbReference type="ARBA" id="ARBA00012528"/>
    </source>
</evidence>
<evidence type="ECO:0000256" key="2">
    <source>
        <dbReference type="ARBA" id="ARBA00034247"/>
    </source>
</evidence>
<reference evidence="5" key="1">
    <citation type="submission" date="2020-03" db="EMBL/GenBank/DDBJ databases">
        <title>Ferranicluibacter endophyticum gen. nov., sp. nov., a new genus isolated from Rubus ulmifolius Schott. stem.</title>
        <authorList>
            <person name="Roca-Couso R."/>
            <person name="Flores-Felix J.D."/>
            <person name="Igual J.M."/>
            <person name="Rivas R."/>
        </authorList>
    </citation>
    <scope>NUCLEOTIDE SEQUENCE</scope>
    <source>
        <strain evidence="5">CRRU44</strain>
    </source>
</reference>
<protein>
    <recommendedName>
        <fullName evidence="1">diguanylate cyclase</fullName>
        <ecNumber evidence="1">2.7.7.65</ecNumber>
    </recommendedName>
</protein>
<name>A0AA43ZEA6_9HYPH</name>
<dbReference type="InterPro" id="IPR000160">
    <property type="entry name" value="GGDEF_dom"/>
</dbReference>
<keyword evidence="3" id="KW-1133">Transmembrane helix</keyword>
<dbReference type="AlphaFoldDB" id="A0AA43ZEA6"/>
<dbReference type="PANTHER" id="PTHR45138">
    <property type="entry name" value="REGULATORY COMPONENTS OF SENSORY TRANSDUCTION SYSTEM"/>
    <property type="match status" value="1"/>
</dbReference>
<dbReference type="EMBL" id="JAANCM010000003">
    <property type="protein sequence ID" value="NHT75536.1"/>
    <property type="molecule type" value="Genomic_DNA"/>
</dbReference>
<comment type="caution">
    <text evidence="5">The sequence shown here is derived from an EMBL/GenBank/DDBJ whole genome shotgun (WGS) entry which is preliminary data.</text>
</comment>
<dbReference type="EC" id="2.7.7.65" evidence="1"/>
<dbReference type="CDD" id="cd01949">
    <property type="entry name" value="GGDEF"/>
    <property type="match status" value="1"/>
</dbReference>